<keyword evidence="3" id="KW-0489">Methyltransferase</keyword>
<dbReference type="InterPro" id="IPR029063">
    <property type="entry name" value="SAM-dependent_MTases_sf"/>
</dbReference>
<dbReference type="SMART" id="SM01296">
    <property type="entry name" value="N2227"/>
    <property type="match status" value="1"/>
</dbReference>
<gene>
    <name evidence="6" type="ORF">COEREDRAFT_39358</name>
</gene>
<sequence>MDKVLSTLKQLVREWSEEGRNERDQTFGPAIDALEREFANVAGESRGNIRVLVPGAGLGRLAFDICCRGFSTQGNEFSYFMLLTSKFILNNSDSVNQHTIYPFVHQFSNVVAASDQLRAVQVPDVLPSNMPFASTAEFSMAAGDFIEIYGSESEKEKWDAIVTCFFIDTAKNVLEYLDIMWHAMKPGALWINVGPLYWHFDNVEGESSVEFTQEEFVELVKKTGFVLNQEQFEECVSLPYTTNAKSMLQYKYRCFRFVARKPK</sequence>
<protein>
    <recommendedName>
        <fullName evidence="2">carnosine N-methyltransferase</fullName>
        <ecNumber evidence="2">2.1.1.22</ecNumber>
    </recommendedName>
</protein>
<dbReference type="AlphaFoldDB" id="A0A2G5BHG0"/>
<keyword evidence="5" id="KW-0949">S-adenosyl-L-methionine</keyword>
<dbReference type="InterPro" id="IPR012901">
    <property type="entry name" value="CARME"/>
</dbReference>
<dbReference type="Proteomes" id="UP000242474">
    <property type="component" value="Unassembled WGS sequence"/>
</dbReference>
<keyword evidence="7" id="KW-1185">Reference proteome</keyword>
<dbReference type="PANTHER" id="PTHR12303">
    <property type="entry name" value="CARNOSINE N-METHYLTRANSFERASE"/>
    <property type="match status" value="1"/>
</dbReference>
<dbReference type="STRING" id="763665.A0A2G5BHG0"/>
<dbReference type="EC" id="2.1.1.22" evidence="2"/>
<keyword evidence="4" id="KW-0808">Transferase</keyword>
<dbReference type="Gene3D" id="3.40.50.150">
    <property type="entry name" value="Vaccinia Virus protein VP39"/>
    <property type="match status" value="1"/>
</dbReference>
<dbReference type="EMBL" id="KZ303490">
    <property type="protein sequence ID" value="PIA18464.1"/>
    <property type="molecule type" value="Genomic_DNA"/>
</dbReference>
<dbReference type="SUPFAM" id="SSF53335">
    <property type="entry name" value="S-adenosyl-L-methionine-dependent methyltransferases"/>
    <property type="match status" value="1"/>
</dbReference>
<evidence type="ECO:0000256" key="5">
    <source>
        <dbReference type="ARBA" id="ARBA00022691"/>
    </source>
</evidence>
<evidence type="ECO:0000256" key="2">
    <source>
        <dbReference type="ARBA" id="ARBA00012003"/>
    </source>
</evidence>
<evidence type="ECO:0000256" key="3">
    <source>
        <dbReference type="ARBA" id="ARBA00022603"/>
    </source>
</evidence>
<evidence type="ECO:0000256" key="1">
    <source>
        <dbReference type="ARBA" id="ARBA00010086"/>
    </source>
</evidence>
<proteinExistence type="inferred from homology"/>
<organism evidence="6 7">
    <name type="scientific">Coemansia reversa (strain ATCC 12441 / NRRL 1564)</name>
    <dbReference type="NCBI Taxonomy" id="763665"/>
    <lineage>
        <taxon>Eukaryota</taxon>
        <taxon>Fungi</taxon>
        <taxon>Fungi incertae sedis</taxon>
        <taxon>Zoopagomycota</taxon>
        <taxon>Kickxellomycotina</taxon>
        <taxon>Kickxellomycetes</taxon>
        <taxon>Kickxellales</taxon>
        <taxon>Kickxellaceae</taxon>
        <taxon>Coemansia</taxon>
    </lineage>
</organism>
<evidence type="ECO:0000313" key="7">
    <source>
        <dbReference type="Proteomes" id="UP000242474"/>
    </source>
</evidence>
<evidence type="ECO:0000256" key="4">
    <source>
        <dbReference type="ARBA" id="ARBA00022679"/>
    </source>
</evidence>
<dbReference type="PANTHER" id="PTHR12303:SF6">
    <property type="entry name" value="CARNOSINE N-METHYLTRANSFERASE"/>
    <property type="match status" value="1"/>
</dbReference>
<accession>A0A2G5BHG0</accession>
<reference evidence="6 7" key="1">
    <citation type="journal article" date="2015" name="Genome Biol. Evol.">
        <title>Phylogenomic analyses indicate that early fungi evolved digesting cell walls of algal ancestors of land plants.</title>
        <authorList>
            <person name="Chang Y."/>
            <person name="Wang S."/>
            <person name="Sekimoto S."/>
            <person name="Aerts A.L."/>
            <person name="Choi C."/>
            <person name="Clum A."/>
            <person name="LaButti K.M."/>
            <person name="Lindquist E.A."/>
            <person name="Yee Ngan C."/>
            <person name="Ohm R.A."/>
            <person name="Salamov A.A."/>
            <person name="Grigoriev I.V."/>
            <person name="Spatafora J.W."/>
            <person name="Berbee M.L."/>
        </authorList>
    </citation>
    <scope>NUCLEOTIDE SEQUENCE [LARGE SCALE GENOMIC DNA]</scope>
    <source>
        <strain evidence="6 7">NRRL 1564</strain>
    </source>
</reference>
<comment type="similarity">
    <text evidence="1">Belongs to the carnosine N-methyltransferase family.</text>
</comment>
<dbReference type="Pfam" id="PF07942">
    <property type="entry name" value="CARME"/>
    <property type="match status" value="1"/>
</dbReference>
<dbReference type="OrthoDB" id="978at2759"/>
<dbReference type="GO" id="GO:0032259">
    <property type="term" value="P:methylation"/>
    <property type="evidence" value="ECO:0007669"/>
    <property type="project" value="UniProtKB-KW"/>
</dbReference>
<name>A0A2G5BHG0_COERN</name>
<evidence type="ECO:0000313" key="6">
    <source>
        <dbReference type="EMBL" id="PIA18464.1"/>
    </source>
</evidence>
<dbReference type="GO" id="GO:0030735">
    <property type="term" value="F:carnosine N-methyltransferase activity"/>
    <property type="evidence" value="ECO:0007669"/>
    <property type="project" value="UniProtKB-EC"/>
</dbReference>